<evidence type="ECO:0000313" key="1">
    <source>
        <dbReference type="EMBL" id="MDT0678157.1"/>
    </source>
</evidence>
<name>A0ABU3D9E4_9FLAO</name>
<sequence>MKKTIFTLSLFLLLLSCNDSKEEKVSQNSKEPISYEAFGNKIQSEKILTSAQMQEEFKKMEVGDSLQVSMETNIMSVCKKKGCWMTLQMPGGEEVMVKFKDYAFFMPKDIENKEVIVEGIAYIKEVSLAELKHFAEDAGNSEAEIAAINQPEQKWSFLAEGVLLKN</sequence>
<keyword evidence="2" id="KW-1185">Reference proteome</keyword>
<protein>
    <submittedName>
        <fullName evidence="1">DUF4920 domain-containing protein</fullName>
    </submittedName>
</protein>
<comment type="caution">
    <text evidence="1">The sequence shown here is derived from an EMBL/GenBank/DDBJ whole genome shotgun (WGS) entry which is preliminary data.</text>
</comment>
<proteinExistence type="predicted"/>
<dbReference type="Proteomes" id="UP001262582">
    <property type="component" value="Unassembled WGS sequence"/>
</dbReference>
<dbReference type="PROSITE" id="PS51257">
    <property type="entry name" value="PROKAR_LIPOPROTEIN"/>
    <property type="match status" value="1"/>
</dbReference>
<gene>
    <name evidence="1" type="ORF">RM539_16360</name>
</gene>
<evidence type="ECO:0000313" key="2">
    <source>
        <dbReference type="Proteomes" id="UP001262582"/>
    </source>
</evidence>
<dbReference type="InterPro" id="IPR032577">
    <property type="entry name" value="DUF4920"/>
</dbReference>
<dbReference type="EMBL" id="JAVRHK010000016">
    <property type="protein sequence ID" value="MDT0678157.1"/>
    <property type="molecule type" value="Genomic_DNA"/>
</dbReference>
<accession>A0ABU3D9E4</accession>
<dbReference type="Pfam" id="PF16267">
    <property type="entry name" value="DUF4920"/>
    <property type="match status" value="1"/>
</dbReference>
<organism evidence="1 2">
    <name type="scientific">Autumnicola musiva</name>
    <dbReference type="NCBI Taxonomy" id="3075589"/>
    <lineage>
        <taxon>Bacteria</taxon>
        <taxon>Pseudomonadati</taxon>
        <taxon>Bacteroidota</taxon>
        <taxon>Flavobacteriia</taxon>
        <taxon>Flavobacteriales</taxon>
        <taxon>Flavobacteriaceae</taxon>
        <taxon>Autumnicola</taxon>
    </lineage>
</organism>
<reference evidence="1 2" key="1">
    <citation type="submission" date="2023-09" db="EMBL/GenBank/DDBJ databases">
        <authorList>
            <person name="Rey-Velasco X."/>
        </authorList>
    </citation>
    <scope>NUCLEOTIDE SEQUENCE [LARGE SCALE GENOMIC DNA]</scope>
    <source>
        <strain evidence="1 2">F117</strain>
    </source>
</reference>
<dbReference type="RefSeq" id="WP_311504493.1">
    <property type="nucleotide sequence ID" value="NZ_JAVRHK010000016.1"/>
</dbReference>